<organism evidence="3 4">
    <name type="scientific">Ancylobacter crimeensis</name>
    <dbReference type="NCBI Taxonomy" id="2579147"/>
    <lineage>
        <taxon>Bacteria</taxon>
        <taxon>Pseudomonadati</taxon>
        <taxon>Pseudomonadota</taxon>
        <taxon>Alphaproteobacteria</taxon>
        <taxon>Hyphomicrobiales</taxon>
        <taxon>Xanthobacteraceae</taxon>
        <taxon>Ancylobacter</taxon>
    </lineage>
</organism>
<comment type="similarity">
    <text evidence="1">Belongs to the ROK (NagC/XylR) family.</text>
</comment>
<dbReference type="InterPro" id="IPR000600">
    <property type="entry name" value="ROK"/>
</dbReference>
<name>A0ABT0DEC9_9HYPH</name>
<dbReference type="Proteomes" id="UP001203284">
    <property type="component" value="Unassembled WGS sequence"/>
</dbReference>
<evidence type="ECO:0000313" key="3">
    <source>
        <dbReference type="EMBL" id="MCK0198342.1"/>
    </source>
</evidence>
<feature type="compositionally biased region" description="Polar residues" evidence="2">
    <location>
        <begin position="25"/>
        <end position="35"/>
    </location>
</feature>
<gene>
    <name evidence="3" type="ORF">MWN34_15625</name>
</gene>
<sequence length="383" mass="41276">MAKTRRKQSESDIVVLERTGDGRQMSKSRTAQQASVAPLAGHGSTRLPAVEVDGYNSQLRDEEGFVGDKARRAAFFEGLDTWRELAARKGKDLFDDTPTSELSKRSLDKTFLEGNVRGQAVMLSAIEDYAQQLATVARRLLRTKEWRDTQRIAVGGGLRASRFAEIAIARTELLLRQAGTEIELAPIRHDPDEAGLIGAVHLAPSWMFGGHDSIVAVDIGGSNIRAGIVELNAKKKPDLSAVAVNASELWRHADEEVDRAAAIERLVDMLNGLIAGAEKSGMQLAPFIGIGCPGAIAPDGSIEEGAQNLPGNWSSSRFNLPEALREAIPAIRGDETVVVMHNDAVVQGLSQRPFMADVEGWGVLTIGTGLGNAHFTNRGKLES</sequence>
<proteinExistence type="inferred from homology"/>
<comment type="caution">
    <text evidence="3">The sequence shown here is derived from an EMBL/GenBank/DDBJ whole genome shotgun (WGS) entry which is preliminary data.</text>
</comment>
<dbReference type="SUPFAM" id="SSF53067">
    <property type="entry name" value="Actin-like ATPase domain"/>
    <property type="match status" value="1"/>
</dbReference>
<dbReference type="EMBL" id="JALKCH010000010">
    <property type="protein sequence ID" value="MCK0198342.1"/>
    <property type="molecule type" value="Genomic_DNA"/>
</dbReference>
<keyword evidence="4" id="KW-1185">Reference proteome</keyword>
<evidence type="ECO:0000256" key="2">
    <source>
        <dbReference type="SAM" id="MobiDB-lite"/>
    </source>
</evidence>
<dbReference type="InterPro" id="IPR043129">
    <property type="entry name" value="ATPase_NBD"/>
</dbReference>
<evidence type="ECO:0000313" key="4">
    <source>
        <dbReference type="Proteomes" id="UP001203284"/>
    </source>
</evidence>
<dbReference type="RefSeq" id="WP_247030232.1">
    <property type="nucleotide sequence ID" value="NZ_JALKCH010000010.1"/>
</dbReference>
<evidence type="ECO:0000256" key="1">
    <source>
        <dbReference type="ARBA" id="ARBA00006479"/>
    </source>
</evidence>
<dbReference type="CDD" id="cd23763">
    <property type="entry name" value="ASKHA_ATPase_ROK"/>
    <property type="match status" value="1"/>
</dbReference>
<reference evidence="3 4" key="1">
    <citation type="submission" date="2022-04" db="EMBL/GenBank/DDBJ databases">
        <authorList>
            <person name="Grouzdev D.S."/>
            <person name="Pantiukh K.S."/>
            <person name="Krutkina M.S."/>
        </authorList>
    </citation>
    <scope>NUCLEOTIDE SEQUENCE [LARGE SCALE GENOMIC DNA]</scope>
    <source>
        <strain evidence="3 4">6x-1</strain>
    </source>
</reference>
<protein>
    <submittedName>
        <fullName evidence="3">ROK family protein</fullName>
    </submittedName>
</protein>
<feature type="region of interest" description="Disordered" evidence="2">
    <location>
        <begin position="1"/>
        <end position="42"/>
    </location>
</feature>
<dbReference type="Gene3D" id="3.30.420.40">
    <property type="match status" value="1"/>
</dbReference>
<dbReference type="PANTHER" id="PTHR18964:SF149">
    <property type="entry name" value="BIFUNCTIONAL UDP-N-ACETYLGLUCOSAMINE 2-EPIMERASE_N-ACETYLMANNOSAMINE KINASE"/>
    <property type="match status" value="1"/>
</dbReference>
<accession>A0ABT0DEC9</accession>
<dbReference type="PANTHER" id="PTHR18964">
    <property type="entry name" value="ROK (REPRESSOR, ORF, KINASE) FAMILY"/>
    <property type="match status" value="1"/>
</dbReference>